<dbReference type="VEuPathDB" id="FungiDB:TRIVIDRAFT_142751"/>
<organism evidence="3 4">
    <name type="scientific">Hypocrea virens (strain Gv29-8 / FGSC 10586)</name>
    <name type="common">Gliocladium virens</name>
    <name type="synonym">Trichoderma virens</name>
    <dbReference type="NCBI Taxonomy" id="413071"/>
    <lineage>
        <taxon>Eukaryota</taxon>
        <taxon>Fungi</taxon>
        <taxon>Dikarya</taxon>
        <taxon>Ascomycota</taxon>
        <taxon>Pezizomycotina</taxon>
        <taxon>Sordariomycetes</taxon>
        <taxon>Hypocreomycetidae</taxon>
        <taxon>Hypocreales</taxon>
        <taxon>Hypocreaceae</taxon>
        <taxon>Trichoderma</taxon>
    </lineage>
</organism>
<name>G9MFU1_HYPVG</name>
<dbReference type="AlphaFoldDB" id="G9MFU1"/>
<proteinExistence type="predicted"/>
<sequence>MIVDRGTESLDHQYLWMAFRPGDLIYVSAKSHEDERIYRLISMEYKGGFISTFELIWSIKALCIVSDGDKFREYEVELTIDQFNGIRRLHTLPIFPLKYHPEATRIHAQLLERGKKFCRLYSSHYRQYNGIAELSTMVRTPTVNGRIIIDPKAFSQARPAEKLYIPARNKFFNPEKGDHLRMSDDEYTICNSQVTGYSLGNKKWGYFRVDLIDEVVFNEMAFDSLILGTQLKKQIQSLVQIHSHEELKFDDVIRGKGKGIVFLLHGEPGVGKTLTAESVADNTRRPLLRLDASSLGTTAESVEKGLMAALRFSEKWKAVALLDEADVFLTQRKATDLEHNSIVSVFLRVLEYYEGILFLTTNRVSHFDSAIKSRIHLAIHYPKLSRTSRQSLWHLFLSRSSAESVDSLKADGTLDRIADEELNGRQIKNVVRLAYSLALSESSLIKAHHINIALEPMKNFEKDFKTGTGDFERQRAVTDSDEDQERPTKRRRH</sequence>
<protein>
    <recommendedName>
        <fullName evidence="2">AAA+ ATPase domain-containing protein</fullName>
    </recommendedName>
</protein>
<dbReference type="InterPro" id="IPR027417">
    <property type="entry name" value="P-loop_NTPase"/>
</dbReference>
<evidence type="ECO:0000259" key="2">
    <source>
        <dbReference type="SMART" id="SM00382"/>
    </source>
</evidence>
<reference evidence="3 4" key="1">
    <citation type="journal article" date="2011" name="Genome Biol.">
        <title>Comparative genome sequence analysis underscores mycoparasitism as the ancestral life style of Trichoderma.</title>
        <authorList>
            <person name="Kubicek C.P."/>
            <person name="Herrera-Estrella A."/>
            <person name="Seidl-Seiboth V."/>
            <person name="Martinez D.A."/>
            <person name="Druzhinina I.S."/>
            <person name="Thon M."/>
            <person name="Zeilinger S."/>
            <person name="Casas-Flores S."/>
            <person name="Horwitz B.A."/>
            <person name="Mukherjee P.K."/>
            <person name="Mukherjee M."/>
            <person name="Kredics L."/>
            <person name="Alcaraz L.D."/>
            <person name="Aerts A."/>
            <person name="Antal Z."/>
            <person name="Atanasova L."/>
            <person name="Cervantes-Badillo M.G."/>
            <person name="Challacombe J."/>
            <person name="Chertkov O."/>
            <person name="McCluskey K."/>
            <person name="Coulpier F."/>
            <person name="Deshpande N."/>
            <person name="von Doehren H."/>
            <person name="Ebbole D.J."/>
            <person name="Esquivel-Naranjo E.U."/>
            <person name="Fekete E."/>
            <person name="Flipphi M."/>
            <person name="Glaser F."/>
            <person name="Gomez-Rodriguez E.Y."/>
            <person name="Gruber S."/>
            <person name="Han C."/>
            <person name="Henrissat B."/>
            <person name="Hermosa R."/>
            <person name="Hernandez-Onate M."/>
            <person name="Karaffa L."/>
            <person name="Kosti I."/>
            <person name="Le Crom S."/>
            <person name="Lindquist E."/>
            <person name="Lucas S."/>
            <person name="Luebeck M."/>
            <person name="Luebeck P.S."/>
            <person name="Margeot A."/>
            <person name="Metz B."/>
            <person name="Misra M."/>
            <person name="Nevalainen H."/>
            <person name="Omann M."/>
            <person name="Packer N."/>
            <person name="Perrone G."/>
            <person name="Uresti-Rivera E.E."/>
            <person name="Salamov A."/>
            <person name="Schmoll M."/>
            <person name="Seiboth B."/>
            <person name="Shapiro H."/>
            <person name="Sukno S."/>
            <person name="Tamayo-Ramos J.A."/>
            <person name="Tisch D."/>
            <person name="Wiest A."/>
            <person name="Wilkinson H.H."/>
            <person name="Zhang M."/>
            <person name="Coutinho P.M."/>
            <person name="Kenerley C.M."/>
            <person name="Monte E."/>
            <person name="Baker S.E."/>
            <person name="Grigoriev I.V."/>
        </authorList>
    </citation>
    <scope>NUCLEOTIDE SEQUENCE [LARGE SCALE GENOMIC DNA]</scope>
    <source>
        <strain evidence="4">Gv29-8 / FGSC 10586</strain>
    </source>
</reference>
<dbReference type="PANTHER" id="PTHR46411">
    <property type="entry name" value="FAMILY ATPASE, PUTATIVE-RELATED"/>
    <property type="match status" value="1"/>
</dbReference>
<dbReference type="GO" id="GO:0016887">
    <property type="term" value="F:ATP hydrolysis activity"/>
    <property type="evidence" value="ECO:0007669"/>
    <property type="project" value="InterPro"/>
</dbReference>
<dbReference type="GeneID" id="25787864"/>
<evidence type="ECO:0000313" key="4">
    <source>
        <dbReference type="Proteomes" id="UP000007115"/>
    </source>
</evidence>
<comment type="caution">
    <text evidence="3">The sequence shown here is derived from an EMBL/GenBank/DDBJ whole genome shotgun (WGS) entry which is preliminary data.</text>
</comment>
<dbReference type="InterPro" id="IPR054289">
    <property type="entry name" value="DUF7025"/>
</dbReference>
<dbReference type="EMBL" id="ABDF02000002">
    <property type="protein sequence ID" value="EHK26392.1"/>
    <property type="molecule type" value="Genomic_DNA"/>
</dbReference>
<keyword evidence="4" id="KW-1185">Reference proteome</keyword>
<dbReference type="eggNOG" id="KOG0730">
    <property type="taxonomic scope" value="Eukaryota"/>
</dbReference>
<evidence type="ECO:0000256" key="1">
    <source>
        <dbReference type="SAM" id="MobiDB-lite"/>
    </source>
</evidence>
<dbReference type="OMA" id="ICYTRIA"/>
<dbReference type="HOGENOM" id="CLU_004471_5_0_1"/>
<dbReference type="PANTHER" id="PTHR46411:SF3">
    <property type="entry name" value="AAA+ ATPASE DOMAIN-CONTAINING PROTEIN"/>
    <property type="match status" value="1"/>
</dbReference>
<gene>
    <name evidence="3" type="ORF">TRIVIDRAFT_142751</name>
</gene>
<dbReference type="Proteomes" id="UP000007115">
    <property type="component" value="Unassembled WGS sequence"/>
</dbReference>
<dbReference type="Pfam" id="PF22942">
    <property type="entry name" value="DUF7025"/>
    <property type="match status" value="1"/>
</dbReference>
<dbReference type="SMART" id="SM00382">
    <property type="entry name" value="AAA"/>
    <property type="match status" value="1"/>
</dbReference>
<feature type="compositionally biased region" description="Basic and acidic residues" evidence="1">
    <location>
        <begin position="469"/>
        <end position="478"/>
    </location>
</feature>
<feature type="region of interest" description="Disordered" evidence="1">
    <location>
        <begin position="469"/>
        <end position="493"/>
    </location>
</feature>
<feature type="domain" description="AAA+ ATPase" evidence="2">
    <location>
        <begin position="258"/>
        <end position="385"/>
    </location>
</feature>
<evidence type="ECO:0000313" key="3">
    <source>
        <dbReference type="EMBL" id="EHK26392.1"/>
    </source>
</evidence>
<dbReference type="SUPFAM" id="SSF52540">
    <property type="entry name" value="P-loop containing nucleoside triphosphate hydrolases"/>
    <property type="match status" value="1"/>
</dbReference>
<dbReference type="OrthoDB" id="10042665at2759"/>
<accession>G9MFU1</accession>
<dbReference type="RefSeq" id="XP_013960602.1">
    <property type="nucleotide sequence ID" value="XM_014105127.1"/>
</dbReference>
<dbReference type="InterPro" id="IPR003959">
    <property type="entry name" value="ATPase_AAA_core"/>
</dbReference>
<dbReference type="InterPro" id="IPR003593">
    <property type="entry name" value="AAA+_ATPase"/>
</dbReference>
<dbReference type="Pfam" id="PF00004">
    <property type="entry name" value="AAA"/>
    <property type="match status" value="1"/>
</dbReference>
<dbReference type="InParanoid" id="G9MFU1"/>
<dbReference type="Gene3D" id="3.40.50.300">
    <property type="entry name" value="P-loop containing nucleotide triphosphate hydrolases"/>
    <property type="match status" value="1"/>
</dbReference>
<dbReference type="STRING" id="413071.G9MFU1"/>
<dbReference type="GO" id="GO:0005524">
    <property type="term" value="F:ATP binding"/>
    <property type="evidence" value="ECO:0007669"/>
    <property type="project" value="InterPro"/>
</dbReference>